<comment type="caution">
    <text evidence="2">The sequence shown here is derived from an EMBL/GenBank/DDBJ whole genome shotgun (WGS) entry which is preliminary data.</text>
</comment>
<reference evidence="2 3" key="1">
    <citation type="journal article" date="2019" name="Int. J. Syst. Evol. Microbiol.">
        <title>The Global Catalogue of Microorganisms (GCM) 10K type strain sequencing project: providing services to taxonomists for standard genome sequencing and annotation.</title>
        <authorList>
            <consortium name="The Broad Institute Genomics Platform"/>
            <consortium name="The Broad Institute Genome Sequencing Center for Infectious Disease"/>
            <person name="Wu L."/>
            <person name="Ma J."/>
        </authorList>
    </citation>
    <scope>NUCLEOTIDE SEQUENCE [LARGE SCALE GENOMIC DNA]</scope>
    <source>
        <strain evidence="2 3">CGMCC 1.12230</strain>
    </source>
</reference>
<protein>
    <submittedName>
        <fullName evidence="2">Uncharacterized protein</fullName>
    </submittedName>
</protein>
<proteinExistence type="predicted"/>
<feature type="transmembrane region" description="Helical" evidence="1">
    <location>
        <begin position="12"/>
        <end position="32"/>
    </location>
</feature>
<keyword evidence="3" id="KW-1185">Reference proteome</keyword>
<keyword evidence="1" id="KW-0472">Membrane</keyword>
<evidence type="ECO:0000313" key="3">
    <source>
        <dbReference type="Proteomes" id="UP001597076"/>
    </source>
</evidence>
<evidence type="ECO:0000256" key="1">
    <source>
        <dbReference type="SAM" id="Phobius"/>
    </source>
</evidence>
<sequence>MTILATMGPIEFVILLFNLVVCGSISGLWYLLSRFRRLLS</sequence>
<dbReference type="EMBL" id="JBHUDI010000011">
    <property type="protein sequence ID" value="MFD1565495.1"/>
    <property type="molecule type" value="Genomic_DNA"/>
</dbReference>
<evidence type="ECO:0000313" key="2">
    <source>
        <dbReference type="EMBL" id="MFD1565495.1"/>
    </source>
</evidence>
<name>A0ABD6BKZ0_9EURY</name>
<gene>
    <name evidence="2" type="ORF">ACFR99_18325</name>
</gene>
<organism evidence="2 3">
    <name type="scientific">Haloarchaeobius amylolyticus</name>
    <dbReference type="NCBI Taxonomy" id="1198296"/>
    <lineage>
        <taxon>Archaea</taxon>
        <taxon>Methanobacteriati</taxon>
        <taxon>Methanobacteriota</taxon>
        <taxon>Stenosarchaea group</taxon>
        <taxon>Halobacteria</taxon>
        <taxon>Halobacteriales</taxon>
        <taxon>Halorubellaceae</taxon>
        <taxon>Haloarchaeobius</taxon>
    </lineage>
</organism>
<keyword evidence="1" id="KW-1133">Transmembrane helix</keyword>
<dbReference type="AlphaFoldDB" id="A0ABD6BKZ0"/>
<accession>A0ABD6BKZ0</accession>
<dbReference type="Proteomes" id="UP001597076">
    <property type="component" value="Unassembled WGS sequence"/>
</dbReference>
<keyword evidence="1" id="KW-0812">Transmembrane</keyword>
<dbReference type="RefSeq" id="WP_390290536.1">
    <property type="nucleotide sequence ID" value="NZ_JBHUDI010000011.1"/>
</dbReference>